<keyword evidence="1" id="KW-0812">Transmembrane</keyword>
<evidence type="ECO:0000256" key="1">
    <source>
        <dbReference type="SAM" id="Phobius"/>
    </source>
</evidence>
<keyword evidence="3" id="KW-1185">Reference proteome</keyword>
<proteinExistence type="predicted"/>
<gene>
    <name evidence="2" type="ORF">GCM10010104_35490</name>
</gene>
<name>A0ABN3DNH5_9ACTN</name>
<evidence type="ECO:0000313" key="2">
    <source>
        <dbReference type="EMBL" id="GAA2237494.1"/>
    </source>
</evidence>
<feature type="transmembrane region" description="Helical" evidence="1">
    <location>
        <begin position="42"/>
        <end position="62"/>
    </location>
</feature>
<organism evidence="2 3">
    <name type="scientific">Streptomyces indiaensis</name>
    <dbReference type="NCBI Taxonomy" id="284033"/>
    <lineage>
        <taxon>Bacteria</taxon>
        <taxon>Bacillati</taxon>
        <taxon>Actinomycetota</taxon>
        <taxon>Actinomycetes</taxon>
        <taxon>Kitasatosporales</taxon>
        <taxon>Streptomycetaceae</taxon>
        <taxon>Streptomyces</taxon>
    </lineage>
</organism>
<dbReference type="RefSeq" id="WP_234848644.1">
    <property type="nucleotide sequence ID" value="NZ_BAAART010000073.1"/>
</dbReference>
<dbReference type="Proteomes" id="UP001501474">
    <property type="component" value="Unassembled WGS sequence"/>
</dbReference>
<protein>
    <submittedName>
        <fullName evidence="2">Uncharacterized protein</fullName>
    </submittedName>
</protein>
<comment type="caution">
    <text evidence="2">The sequence shown here is derived from an EMBL/GenBank/DDBJ whole genome shotgun (WGS) entry which is preliminary data.</text>
</comment>
<accession>A0ABN3DNH5</accession>
<reference evidence="2 3" key="1">
    <citation type="journal article" date="2019" name="Int. J. Syst. Evol. Microbiol.">
        <title>The Global Catalogue of Microorganisms (GCM) 10K type strain sequencing project: providing services to taxonomists for standard genome sequencing and annotation.</title>
        <authorList>
            <consortium name="The Broad Institute Genomics Platform"/>
            <consortium name="The Broad Institute Genome Sequencing Center for Infectious Disease"/>
            <person name="Wu L."/>
            <person name="Ma J."/>
        </authorList>
    </citation>
    <scope>NUCLEOTIDE SEQUENCE [LARGE SCALE GENOMIC DNA]</scope>
    <source>
        <strain evidence="2 3">JCM 3053</strain>
    </source>
</reference>
<keyword evidence="1" id="KW-1133">Transmembrane helix</keyword>
<keyword evidence="1" id="KW-0472">Membrane</keyword>
<dbReference type="EMBL" id="BAAART010000073">
    <property type="protein sequence ID" value="GAA2237494.1"/>
    <property type="molecule type" value="Genomic_DNA"/>
</dbReference>
<feature type="transmembrane region" description="Helical" evidence="1">
    <location>
        <begin position="74"/>
        <end position="94"/>
    </location>
</feature>
<sequence>MTESARPAEARDSGPVLFLPPYLLLVLADAGVEKAPVGERPVLFRLFAAVAVLGVVSAVVRLRRMRTAHRRRPLPGWTRLLGVLLAAYGLYVAYRVVDVAAG</sequence>
<evidence type="ECO:0000313" key="3">
    <source>
        <dbReference type="Proteomes" id="UP001501474"/>
    </source>
</evidence>